<sequence>VAMVSILLTTVTAAAIFCISLAPTLASPTLDPHLLELNRHYEHVSYIASFPCHIPQPRVIPVHKLFSQDQLHGKAYFPDVTVLHRCEESVGCCSSGHRCGVLHTATVELPFKITFLEDIDHHRQGSWLMEYHSLQNHTECSCSDTSVAPPLPGLYPNTGTGGPTTPADEEVKWYTE</sequence>
<dbReference type="AlphaFoldDB" id="A0A1B6LZW1"/>
<protein>
    <submittedName>
        <fullName evidence="3">Uncharacterized protein</fullName>
    </submittedName>
</protein>
<dbReference type="PANTHER" id="PTHR21719:SF1">
    <property type="entry name" value="FI06402P-RELATED"/>
    <property type="match status" value="1"/>
</dbReference>
<organism evidence="3">
    <name type="scientific">Graphocephala atropunctata</name>
    <dbReference type="NCBI Taxonomy" id="36148"/>
    <lineage>
        <taxon>Eukaryota</taxon>
        <taxon>Metazoa</taxon>
        <taxon>Ecdysozoa</taxon>
        <taxon>Arthropoda</taxon>
        <taxon>Hexapoda</taxon>
        <taxon>Insecta</taxon>
        <taxon>Pterygota</taxon>
        <taxon>Neoptera</taxon>
        <taxon>Paraneoptera</taxon>
        <taxon>Hemiptera</taxon>
        <taxon>Auchenorrhyncha</taxon>
        <taxon>Membracoidea</taxon>
        <taxon>Cicadellidae</taxon>
        <taxon>Cicadellinae</taxon>
        <taxon>Cicadellini</taxon>
        <taxon>Graphocephala</taxon>
    </lineage>
</organism>
<feature type="non-terminal residue" evidence="3">
    <location>
        <position position="1"/>
    </location>
</feature>
<dbReference type="SUPFAM" id="SSF57501">
    <property type="entry name" value="Cystine-knot cytokines"/>
    <property type="match status" value="1"/>
</dbReference>
<feature type="signal peptide" evidence="2">
    <location>
        <begin position="1"/>
        <end position="26"/>
    </location>
</feature>
<gene>
    <name evidence="3" type="ORF">g.10324</name>
</gene>
<feature type="region of interest" description="Disordered" evidence="1">
    <location>
        <begin position="153"/>
        <end position="176"/>
    </location>
</feature>
<evidence type="ECO:0000313" key="3">
    <source>
        <dbReference type="EMBL" id="JAT29227.1"/>
    </source>
</evidence>
<evidence type="ECO:0000256" key="1">
    <source>
        <dbReference type="SAM" id="MobiDB-lite"/>
    </source>
</evidence>
<proteinExistence type="predicted"/>
<accession>A0A1B6LZW1</accession>
<evidence type="ECO:0000256" key="2">
    <source>
        <dbReference type="SAM" id="SignalP"/>
    </source>
</evidence>
<reference evidence="3" key="1">
    <citation type="submission" date="2015-11" db="EMBL/GenBank/DDBJ databases">
        <title>De novo transcriptome assembly of four potential Pierce s Disease insect vectors from Arizona vineyards.</title>
        <authorList>
            <person name="Tassone E.E."/>
        </authorList>
    </citation>
    <scope>NUCLEOTIDE SEQUENCE</scope>
</reference>
<feature type="compositionally biased region" description="Low complexity" evidence="1">
    <location>
        <begin position="154"/>
        <end position="166"/>
    </location>
</feature>
<feature type="chain" id="PRO_5008587912" evidence="2">
    <location>
        <begin position="27"/>
        <end position="176"/>
    </location>
</feature>
<dbReference type="EMBL" id="GEBQ01010750">
    <property type="protein sequence ID" value="JAT29227.1"/>
    <property type="molecule type" value="Transcribed_RNA"/>
</dbReference>
<keyword evidence="2" id="KW-0732">Signal</keyword>
<dbReference type="InterPro" id="IPR029034">
    <property type="entry name" value="Cystine-knot_cytokine"/>
</dbReference>
<name>A0A1B6LZW1_9HEMI</name>
<dbReference type="Gene3D" id="2.10.90.10">
    <property type="entry name" value="Cystine-knot cytokines"/>
    <property type="match status" value="1"/>
</dbReference>
<dbReference type="PANTHER" id="PTHR21719">
    <property type="entry name" value="FI06402P-RELATED"/>
    <property type="match status" value="1"/>
</dbReference>